<feature type="compositionally biased region" description="Low complexity" evidence="7">
    <location>
        <begin position="1118"/>
        <end position="1134"/>
    </location>
</feature>
<feature type="compositionally biased region" description="Polar residues" evidence="7">
    <location>
        <begin position="1108"/>
        <end position="1117"/>
    </location>
</feature>
<keyword evidence="5" id="KW-0333">Golgi apparatus</keyword>
<evidence type="ECO:0000256" key="4">
    <source>
        <dbReference type="ARBA" id="ARBA00022927"/>
    </source>
</evidence>
<dbReference type="PANTHER" id="PTHR12965:SF0">
    <property type="entry name" value="VACUOLAR PROTEIN SORTING-ASSOCIATED PROTEIN 54"/>
    <property type="match status" value="1"/>
</dbReference>
<dbReference type="GO" id="GO:0006896">
    <property type="term" value="P:Golgi to vacuole transport"/>
    <property type="evidence" value="ECO:0007669"/>
    <property type="project" value="TreeGrafter"/>
</dbReference>
<dbReference type="Pfam" id="PF07928">
    <property type="entry name" value="Vps54"/>
    <property type="match status" value="1"/>
</dbReference>
<protein>
    <recommendedName>
        <fullName evidence="8">Vacuolar protein sorting-associated protein 54 C-terminal domain-containing protein</fullName>
    </recommendedName>
</protein>
<feature type="compositionally biased region" description="Basic and acidic residues" evidence="7">
    <location>
        <begin position="147"/>
        <end position="158"/>
    </location>
</feature>
<feature type="compositionally biased region" description="Basic and acidic residues" evidence="7">
    <location>
        <begin position="1243"/>
        <end position="1261"/>
    </location>
</feature>
<dbReference type="GO" id="GO:0000938">
    <property type="term" value="C:GARP complex"/>
    <property type="evidence" value="ECO:0007669"/>
    <property type="project" value="InterPro"/>
</dbReference>
<dbReference type="OrthoDB" id="10259024at2759"/>
<dbReference type="GO" id="GO:0005829">
    <property type="term" value="C:cytosol"/>
    <property type="evidence" value="ECO:0007669"/>
    <property type="project" value="GOC"/>
</dbReference>
<evidence type="ECO:0000259" key="8">
    <source>
        <dbReference type="Pfam" id="PF07928"/>
    </source>
</evidence>
<feature type="region of interest" description="Disordered" evidence="7">
    <location>
        <begin position="943"/>
        <end position="1309"/>
    </location>
</feature>
<dbReference type="EMBL" id="RSCD01000002">
    <property type="protein sequence ID" value="RSH94742.1"/>
    <property type="molecule type" value="Genomic_DNA"/>
</dbReference>
<dbReference type="Proteomes" id="UP000279259">
    <property type="component" value="Unassembled WGS sequence"/>
</dbReference>
<feature type="region of interest" description="Disordered" evidence="7">
    <location>
        <begin position="1"/>
        <end position="32"/>
    </location>
</feature>
<dbReference type="GO" id="GO:0019905">
    <property type="term" value="F:syntaxin binding"/>
    <property type="evidence" value="ECO:0007669"/>
    <property type="project" value="TreeGrafter"/>
</dbReference>
<dbReference type="GO" id="GO:0015031">
    <property type="term" value="P:protein transport"/>
    <property type="evidence" value="ECO:0007669"/>
    <property type="project" value="UniProtKB-KW"/>
</dbReference>
<feature type="compositionally biased region" description="Low complexity" evidence="7">
    <location>
        <begin position="1084"/>
        <end position="1097"/>
    </location>
</feature>
<dbReference type="InterPro" id="IPR039745">
    <property type="entry name" value="Vps54"/>
</dbReference>
<evidence type="ECO:0000256" key="1">
    <source>
        <dbReference type="ARBA" id="ARBA00004601"/>
    </source>
</evidence>
<feature type="compositionally biased region" description="Low complexity" evidence="7">
    <location>
        <begin position="1"/>
        <end position="11"/>
    </location>
</feature>
<comment type="similarity">
    <text evidence="2">Belongs to the VPS54 family.</text>
</comment>
<evidence type="ECO:0000313" key="10">
    <source>
        <dbReference type="Proteomes" id="UP000279259"/>
    </source>
</evidence>
<evidence type="ECO:0000256" key="2">
    <source>
        <dbReference type="ARBA" id="ARBA00009150"/>
    </source>
</evidence>
<keyword evidence="10" id="KW-1185">Reference proteome</keyword>
<proteinExistence type="inferred from homology"/>
<feature type="compositionally biased region" description="Pro residues" evidence="7">
    <location>
        <begin position="95"/>
        <end position="113"/>
    </location>
</feature>
<feature type="compositionally biased region" description="Pro residues" evidence="7">
    <location>
        <begin position="12"/>
        <end position="23"/>
    </location>
</feature>
<gene>
    <name evidence="9" type="ORF">EHS25_004547</name>
</gene>
<evidence type="ECO:0000256" key="6">
    <source>
        <dbReference type="ARBA" id="ARBA00023054"/>
    </source>
</evidence>
<feature type="region of interest" description="Disordered" evidence="7">
    <location>
        <begin position="70"/>
        <end position="115"/>
    </location>
</feature>
<feature type="domain" description="Vacuolar protein sorting-associated protein 54 C-terminal" evidence="8">
    <location>
        <begin position="685"/>
        <end position="816"/>
    </location>
</feature>
<feature type="compositionally biased region" description="Basic and acidic residues" evidence="7">
    <location>
        <begin position="1201"/>
        <end position="1210"/>
    </location>
</feature>
<keyword evidence="6" id="KW-0175">Coiled coil</keyword>
<evidence type="ECO:0000256" key="3">
    <source>
        <dbReference type="ARBA" id="ARBA00022448"/>
    </source>
</evidence>
<dbReference type="STRING" id="1890683.A0A427YUI7"/>
<name>A0A427YUI7_9TREE</name>
<comment type="caution">
    <text evidence="9">The sequence shown here is derived from an EMBL/GenBank/DDBJ whole genome shotgun (WGS) entry which is preliminary data.</text>
</comment>
<accession>A0A427YUI7</accession>
<feature type="compositionally biased region" description="Low complexity" evidence="7">
    <location>
        <begin position="1010"/>
        <end position="1031"/>
    </location>
</feature>
<keyword evidence="3" id="KW-0813">Transport</keyword>
<evidence type="ECO:0000313" key="9">
    <source>
        <dbReference type="EMBL" id="RSH94742.1"/>
    </source>
</evidence>
<comment type="subcellular location">
    <subcellularLocation>
        <location evidence="1">Golgi apparatus</location>
        <location evidence="1">trans-Golgi network</location>
    </subcellularLocation>
</comment>
<keyword evidence="4" id="KW-0653">Protein transport</keyword>
<dbReference type="PANTHER" id="PTHR12965">
    <property type="entry name" value="VACUOLAR PROTEIN SORTING 54"/>
    <property type="match status" value="1"/>
</dbReference>
<feature type="region of interest" description="Disordered" evidence="7">
    <location>
        <begin position="138"/>
        <end position="161"/>
    </location>
</feature>
<dbReference type="InterPro" id="IPR012501">
    <property type="entry name" value="Vps54_C"/>
</dbReference>
<sequence>MSRPTSVRPSSAPTPVPSSPPPSESYLSELDGTAPSVLDTSVDFAWDAGAADASVLNLVSWKLDVNARAEDGVDRRGFNGESSCKANPLRSSRKPLPPLANPPPNLPKPPPPSAYDSYLKAVTPLYDSFLSAQASSSSSTVPLTGEYDSRPPSKRKADLPPLDSVPELFFDTSFNLANPSTWAELVNDDGPSSPRDAPGQDALSTHLDTLERHLVHEITLRSTSFFSALSNLQDLHSESASCLSRISELQSSLSEVGSMQARKGLDIFDAQERLRVLRMTEDGVRTMGELEEMLRIARSVVDHGDWAAGLGCLEDVVRWWQRHGDLNAGHVNGDEPSSTLPLSTLPALSALPEAFDELTHAIAEQLEASLSTLLLSMLSSAEPDVAIDNDDMQSSVEPILVGLVRCGHVDGLGGLWKEVVTVAVREGSRKHLPVAPSDDGDVEGRAGPEMRGANLASALQAMDHSRFLLLSTQMYSTLLARLRLAQTMSELLNETLRSIGSTPPLSISFELESAKSPTLGPTPLAIDVSEIVASACELANLRASKILAVRSEQHAGLQLTEFVEIFKENWEFVMATETLSNRMIVSLRGVTASQVSCSPLIVGLHLIRQARTFLIAYHSFRLTRSAKLVEEEQWTQIDVSHPVQHVVNLLIESAVKDPAECFVPTPPTESNGDASASKTLDIEDKHFFVVKATAESLILLGDYLKIVINLELVVTDVMGRIIEFLKSFNSRTCQVVLGAGAMRSAGLKNITAKHLALASQSLSVIVSLIPYIREFIRRHLSAKQAVMLTEFDKLKRDYQEHQNEIHAKLVAIMSDRLSVHVGSLRGIDWEAAPAKDGPRPYAEMLVKETATLHKVLSKYLAPQTVESVMSEVLAAIVHRLSDEYAKIELKSDDAKKRMTQDVALVAARLVPLAEAGKNVASLETLVKDKPLPRKPMGQAVAGFLKRGNSKDESKGAAGPDDMGVTGEKQDEDEVEDEDGESLGVIPDQVDSESKPEAPVDDQVQGDGEEALAAPPAVETPALAAAAPPVIDADADDAPTPDIRNPPPSSPVPSAPAIPEGVPSPAAPERITSPPIPERLTSPGIPERIASPIPIIRSSLERLRSPSPGAQSPFTERITSPMSSPSPTGFGSPTGRAPRVSLANRLRGVVTRAGSEPRDELMSPPPPPKDVVQELPPTGAVSPSEPVANGGTSGEPQQPTTEVKESEKDGEASVLAVNGVEPAASQPLFEAPLDDLASPAPPPPEKDMPAKDESDDVTKPDPTETELTGTQAEHKGEGSAVPGSAEPQVTSHETEQEAQPSGPDEDGGKA</sequence>
<organism evidence="9 10">
    <name type="scientific">Saitozyma podzolica</name>
    <dbReference type="NCBI Taxonomy" id="1890683"/>
    <lineage>
        <taxon>Eukaryota</taxon>
        <taxon>Fungi</taxon>
        <taxon>Dikarya</taxon>
        <taxon>Basidiomycota</taxon>
        <taxon>Agaricomycotina</taxon>
        <taxon>Tremellomycetes</taxon>
        <taxon>Tremellales</taxon>
        <taxon>Trimorphomycetaceae</taxon>
        <taxon>Saitozyma</taxon>
    </lineage>
</organism>
<dbReference type="GO" id="GO:0042147">
    <property type="term" value="P:retrograde transport, endosome to Golgi"/>
    <property type="evidence" value="ECO:0007669"/>
    <property type="project" value="InterPro"/>
</dbReference>
<feature type="compositionally biased region" description="Acidic residues" evidence="7">
    <location>
        <begin position="969"/>
        <end position="980"/>
    </location>
</feature>
<dbReference type="Gene3D" id="6.10.250.860">
    <property type="match status" value="1"/>
</dbReference>
<evidence type="ECO:0000256" key="7">
    <source>
        <dbReference type="SAM" id="MobiDB-lite"/>
    </source>
</evidence>
<feature type="compositionally biased region" description="Pro residues" evidence="7">
    <location>
        <begin position="1043"/>
        <end position="1055"/>
    </location>
</feature>
<evidence type="ECO:0000256" key="5">
    <source>
        <dbReference type="ARBA" id="ARBA00023034"/>
    </source>
</evidence>
<reference evidence="9 10" key="1">
    <citation type="submission" date="2018-11" db="EMBL/GenBank/DDBJ databases">
        <title>Genome sequence of Saitozyma podzolica DSM 27192.</title>
        <authorList>
            <person name="Aliyu H."/>
            <person name="Gorte O."/>
            <person name="Ochsenreither K."/>
        </authorList>
    </citation>
    <scope>NUCLEOTIDE SEQUENCE [LARGE SCALE GENOMIC DNA]</scope>
    <source>
        <strain evidence="9 10">DSM 27192</strain>
    </source>
</reference>